<dbReference type="PANTHER" id="PTHR36924">
    <property type="entry name" value="ANTITOXIN HIGA-1"/>
    <property type="match status" value="1"/>
</dbReference>
<dbReference type="Proteomes" id="UP000278222">
    <property type="component" value="Unassembled WGS sequence"/>
</dbReference>
<proteinExistence type="predicted"/>
<sequence>MNDTPLKIAMRPPHPGVFLREEVLEVLELSIDSAAAKLGVEHSELVDLLNGAASLSNEMARRVEKVFGLNMETMLRMQAWHDRCSMAAT</sequence>
<name>A0A3N1L3J0_9PROT</name>
<evidence type="ECO:0000256" key="1">
    <source>
        <dbReference type="ARBA" id="ARBA00023125"/>
    </source>
</evidence>
<dbReference type="RefSeq" id="WP_170216548.1">
    <property type="nucleotide sequence ID" value="NZ_AP019700.1"/>
</dbReference>
<dbReference type="InterPro" id="IPR013430">
    <property type="entry name" value="Toxin_antidote_HigA"/>
</dbReference>
<dbReference type="Gene3D" id="1.10.260.40">
    <property type="entry name" value="lambda repressor-like DNA-binding domains"/>
    <property type="match status" value="1"/>
</dbReference>
<evidence type="ECO:0000313" key="3">
    <source>
        <dbReference type="Proteomes" id="UP000278222"/>
    </source>
</evidence>
<keyword evidence="1" id="KW-0238">DNA-binding</keyword>
<dbReference type="InterPro" id="IPR010982">
    <property type="entry name" value="Lambda_DNA-bd_dom_sf"/>
</dbReference>
<comment type="caution">
    <text evidence="2">The sequence shown here is derived from an EMBL/GenBank/DDBJ whole genome shotgun (WGS) entry which is preliminary data.</text>
</comment>
<accession>A0A3N1L3J0</accession>
<dbReference type="CDD" id="cd00093">
    <property type="entry name" value="HTH_XRE"/>
    <property type="match status" value="1"/>
</dbReference>
<dbReference type="GO" id="GO:0003677">
    <property type="term" value="F:DNA binding"/>
    <property type="evidence" value="ECO:0007669"/>
    <property type="project" value="UniProtKB-KW"/>
</dbReference>
<organism evidence="2 3">
    <name type="scientific">Stella humosa</name>
    <dbReference type="NCBI Taxonomy" id="94"/>
    <lineage>
        <taxon>Bacteria</taxon>
        <taxon>Pseudomonadati</taxon>
        <taxon>Pseudomonadota</taxon>
        <taxon>Alphaproteobacteria</taxon>
        <taxon>Rhodospirillales</taxon>
        <taxon>Stellaceae</taxon>
        <taxon>Stella</taxon>
    </lineage>
</organism>
<evidence type="ECO:0000313" key="2">
    <source>
        <dbReference type="EMBL" id="ROP83975.1"/>
    </source>
</evidence>
<protein>
    <submittedName>
        <fullName evidence="2">Addiction module HigA family antidote</fullName>
    </submittedName>
</protein>
<dbReference type="SUPFAM" id="SSF47413">
    <property type="entry name" value="lambda repressor-like DNA-binding domains"/>
    <property type="match status" value="1"/>
</dbReference>
<dbReference type="PANTHER" id="PTHR36924:SF1">
    <property type="entry name" value="ANTITOXIN HIGA-1"/>
    <property type="match status" value="1"/>
</dbReference>
<dbReference type="NCBIfam" id="TIGR02607">
    <property type="entry name" value="antidote_HigA"/>
    <property type="match status" value="1"/>
</dbReference>
<keyword evidence="3" id="KW-1185">Reference proteome</keyword>
<reference evidence="2 3" key="1">
    <citation type="submission" date="2018-11" db="EMBL/GenBank/DDBJ databases">
        <title>Genomic Encyclopedia of Type Strains, Phase IV (KMG-IV): sequencing the most valuable type-strain genomes for metagenomic binning, comparative biology and taxonomic classification.</title>
        <authorList>
            <person name="Goeker M."/>
        </authorList>
    </citation>
    <scope>NUCLEOTIDE SEQUENCE [LARGE SCALE GENOMIC DNA]</scope>
    <source>
        <strain evidence="2 3">DSM 5900</strain>
    </source>
</reference>
<dbReference type="InterPro" id="IPR001387">
    <property type="entry name" value="Cro/C1-type_HTH"/>
</dbReference>
<dbReference type="EMBL" id="RJKX01000015">
    <property type="protein sequence ID" value="ROP83975.1"/>
    <property type="molecule type" value="Genomic_DNA"/>
</dbReference>
<gene>
    <name evidence="2" type="ORF">EDC65_3319</name>
</gene>
<dbReference type="AlphaFoldDB" id="A0A3N1L3J0"/>